<gene>
    <name evidence="6" type="ORF">EV209_1066</name>
</gene>
<evidence type="ECO:0000313" key="6">
    <source>
        <dbReference type="EMBL" id="RZT02936.1"/>
    </source>
</evidence>
<reference evidence="6 7" key="1">
    <citation type="submission" date="2019-02" db="EMBL/GenBank/DDBJ databases">
        <title>Genomic Encyclopedia of Type Strains, Phase IV (KMG-IV): sequencing the most valuable type-strain genomes for metagenomic binning, comparative biology and taxonomic classification.</title>
        <authorList>
            <person name="Goeker M."/>
        </authorList>
    </citation>
    <scope>NUCLEOTIDE SEQUENCE [LARGE SCALE GENOMIC DNA]</scope>
    <source>
        <strain evidence="6 7">DSM 29486</strain>
    </source>
</reference>
<dbReference type="EMBL" id="SGXF01000001">
    <property type="protein sequence ID" value="RZT02936.1"/>
    <property type="molecule type" value="Genomic_DNA"/>
</dbReference>
<dbReference type="Proteomes" id="UP000292927">
    <property type="component" value="Unassembled WGS sequence"/>
</dbReference>
<proteinExistence type="inferred from homology"/>
<keyword evidence="2" id="KW-0229">DNA integration</keyword>
<dbReference type="RefSeq" id="WP_130433726.1">
    <property type="nucleotide sequence ID" value="NZ_SGXF01000001.1"/>
</dbReference>
<dbReference type="InterPro" id="IPR013762">
    <property type="entry name" value="Integrase-like_cat_sf"/>
</dbReference>
<dbReference type="PANTHER" id="PTHR30629:SF2">
    <property type="entry name" value="PROPHAGE INTEGRASE INTS-RELATED"/>
    <property type="match status" value="1"/>
</dbReference>
<evidence type="ECO:0000256" key="4">
    <source>
        <dbReference type="ARBA" id="ARBA00023172"/>
    </source>
</evidence>
<dbReference type="InterPro" id="IPR050808">
    <property type="entry name" value="Phage_Integrase"/>
</dbReference>
<protein>
    <submittedName>
        <fullName evidence="6">Site-specific recombinase XerD</fullName>
    </submittedName>
</protein>
<dbReference type="InterPro" id="IPR010998">
    <property type="entry name" value="Integrase_recombinase_N"/>
</dbReference>
<sequence>MAKRKKYPKLPNGFGSIRYLGEGRRNPYAVHPPATERTPYGFKPSKALCYVDSWTRGFLVLNAYKAGTYTPGMEIEVPDSKQADVLIQRLLADYNRITGNAVEERPTFSQVYKDFWKYKYESGKEYSKSSKDATTKGYKNCKPLHEKIFADLKHADLQKVIDACPHGTATKEFIVTFLKQIYRYAIIYELVEKNQAAHIQINTSEDDEHGTPFSKEELESLWKNQDNETISMILIMCYSGFRLTAYKSLEANLEEGFFKGGIKTAASKGRIVPIHSAILPLVERRMSDYGELMPESTATFRKSMYAALEALQIGRHTPHDCRHTFSALCEEYKVAENDRKRMLGHSFGADITNRIYGHRTLDDLRTEIEKIVVTNL</sequence>
<dbReference type="InterPro" id="IPR011010">
    <property type="entry name" value="DNA_brk_join_enz"/>
</dbReference>
<comment type="caution">
    <text evidence="6">The sequence shown here is derived from an EMBL/GenBank/DDBJ whole genome shotgun (WGS) entry which is preliminary data.</text>
</comment>
<dbReference type="GO" id="GO:0015074">
    <property type="term" value="P:DNA integration"/>
    <property type="evidence" value="ECO:0007669"/>
    <property type="project" value="UniProtKB-KW"/>
</dbReference>
<evidence type="ECO:0000256" key="3">
    <source>
        <dbReference type="ARBA" id="ARBA00023125"/>
    </source>
</evidence>
<dbReference type="PANTHER" id="PTHR30629">
    <property type="entry name" value="PROPHAGE INTEGRASE"/>
    <property type="match status" value="1"/>
</dbReference>
<feature type="domain" description="Tyr recombinase" evidence="5">
    <location>
        <begin position="208"/>
        <end position="369"/>
    </location>
</feature>
<name>A0A4Q7PRG3_9FIRM</name>
<dbReference type="GO" id="GO:0003677">
    <property type="term" value="F:DNA binding"/>
    <property type="evidence" value="ECO:0007669"/>
    <property type="project" value="UniProtKB-KW"/>
</dbReference>
<dbReference type="PROSITE" id="PS51898">
    <property type="entry name" value="TYR_RECOMBINASE"/>
    <property type="match status" value="1"/>
</dbReference>
<comment type="similarity">
    <text evidence="1">Belongs to the 'phage' integrase family.</text>
</comment>
<evidence type="ECO:0000256" key="1">
    <source>
        <dbReference type="ARBA" id="ARBA00008857"/>
    </source>
</evidence>
<dbReference type="Gene3D" id="1.10.443.10">
    <property type="entry name" value="Intergrase catalytic core"/>
    <property type="match status" value="1"/>
</dbReference>
<evidence type="ECO:0000313" key="7">
    <source>
        <dbReference type="Proteomes" id="UP000292927"/>
    </source>
</evidence>
<dbReference type="AlphaFoldDB" id="A0A4Q7PRG3"/>
<keyword evidence="4" id="KW-0233">DNA recombination</keyword>
<dbReference type="Gene3D" id="1.10.150.130">
    <property type="match status" value="1"/>
</dbReference>
<dbReference type="SUPFAM" id="SSF56349">
    <property type="entry name" value="DNA breaking-rejoining enzymes"/>
    <property type="match status" value="1"/>
</dbReference>
<organism evidence="6 7">
    <name type="scientific">Cuneatibacter caecimuris</name>
    <dbReference type="NCBI Taxonomy" id="1796618"/>
    <lineage>
        <taxon>Bacteria</taxon>
        <taxon>Bacillati</taxon>
        <taxon>Bacillota</taxon>
        <taxon>Clostridia</taxon>
        <taxon>Lachnospirales</taxon>
        <taxon>Lachnospiraceae</taxon>
        <taxon>Cuneatibacter</taxon>
    </lineage>
</organism>
<keyword evidence="7" id="KW-1185">Reference proteome</keyword>
<dbReference type="OrthoDB" id="9801717at2"/>
<accession>A0A4Q7PRG3</accession>
<dbReference type="InterPro" id="IPR002104">
    <property type="entry name" value="Integrase_catalytic"/>
</dbReference>
<evidence type="ECO:0000256" key="2">
    <source>
        <dbReference type="ARBA" id="ARBA00022908"/>
    </source>
</evidence>
<keyword evidence="3" id="KW-0238">DNA-binding</keyword>
<evidence type="ECO:0000259" key="5">
    <source>
        <dbReference type="PROSITE" id="PS51898"/>
    </source>
</evidence>
<dbReference type="GO" id="GO:0006310">
    <property type="term" value="P:DNA recombination"/>
    <property type="evidence" value="ECO:0007669"/>
    <property type="project" value="UniProtKB-KW"/>
</dbReference>